<gene>
    <name evidence="1" type="ORF">AB664_06660</name>
</gene>
<reference evidence="1" key="1">
    <citation type="submission" date="2016-02" db="EMBL/GenBank/DDBJ databases">
        <title>Genomic sequences of Ochrobactrum anthropi.</title>
        <authorList>
            <person name="Chudasama K.S."/>
            <person name="Thaker V.S."/>
        </authorList>
    </citation>
    <scope>NUCLEOTIDE SEQUENCE [LARGE SCALE GENOMIC DNA]</scope>
    <source>
        <strain evidence="1">SUBG007</strain>
    </source>
</reference>
<sequence length="114" mass="12535">MSPDARTTAKASGYCTVGREIGAYVPPAGTTSYFTVPSKLGVFGLEMIATVRGETINSQSYHIPPDPLWLDCARIGLIVPVPIRAVDWARRLCDSHMLALQTDKEICIRRVDRT</sequence>
<name>A0A656Z5L1_BRUAN</name>
<protein>
    <submittedName>
        <fullName evidence="1">Uncharacterized protein</fullName>
    </submittedName>
</protein>
<accession>A0A656Z5L1</accession>
<comment type="caution">
    <text evidence="1">The sequence shown here is derived from an EMBL/GenBank/DDBJ whole genome shotgun (WGS) entry which is preliminary data.</text>
</comment>
<evidence type="ECO:0000313" key="1">
    <source>
        <dbReference type="EMBL" id="KYB45578.1"/>
    </source>
</evidence>
<dbReference type="EMBL" id="LUAY01004001">
    <property type="protein sequence ID" value="KYB45578.1"/>
    <property type="molecule type" value="Genomic_DNA"/>
</dbReference>
<organism evidence="1">
    <name type="scientific">Brucella anthropi</name>
    <name type="common">Ochrobactrum anthropi</name>
    <dbReference type="NCBI Taxonomy" id="529"/>
    <lineage>
        <taxon>Bacteria</taxon>
        <taxon>Pseudomonadati</taxon>
        <taxon>Pseudomonadota</taxon>
        <taxon>Alphaproteobacteria</taxon>
        <taxon>Hyphomicrobiales</taxon>
        <taxon>Brucellaceae</taxon>
        <taxon>Brucella/Ochrobactrum group</taxon>
        <taxon>Brucella</taxon>
    </lineage>
</organism>
<proteinExistence type="predicted"/>
<dbReference type="AlphaFoldDB" id="A0A656Z5L1"/>